<reference evidence="2 3" key="1">
    <citation type="submission" date="2018-11" db="EMBL/GenBank/DDBJ databases">
        <title>Genome sequence of Apiotrichum porosum DSM 27194.</title>
        <authorList>
            <person name="Aliyu H."/>
            <person name="Gorte O."/>
            <person name="Ochsenreither K."/>
        </authorList>
    </citation>
    <scope>NUCLEOTIDE SEQUENCE [LARGE SCALE GENOMIC DNA]</scope>
    <source>
        <strain evidence="2 3">DSM 27194</strain>
    </source>
</reference>
<keyword evidence="1" id="KW-0812">Transmembrane</keyword>
<gene>
    <name evidence="2" type="ORF">EHS24_006917</name>
</gene>
<dbReference type="EMBL" id="RSCE01000004">
    <property type="protein sequence ID" value="RSH83249.1"/>
    <property type="molecule type" value="Genomic_DNA"/>
</dbReference>
<keyword evidence="1" id="KW-0472">Membrane</keyword>
<evidence type="ECO:0000313" key="2">
    <source>
        <dbReference type="EMBL" id="RSH83249.1"/>
    </source>
</evidence>
<feature type="transmembrane region" description="Helical" evidence="1">
    <location>
        <begin position="407"/>
        <end position="429"/>
    </location>
</feature>
<evidence type="ECO:0000313" key="3">
    <source>
        <dbReference type="Proteomes" id="UP000279236"/>
    </source>
</evidence>
<feature type="transmembrane region" description="Helical" evidence="1">
    <location>
        <begin position="373"/>
        <end position="395"/>
    </location>
</feature>
<keyword evidence="1" id="KW-1133">Transmembrane helix</keyword>
<feature type="transmembrane region" description="Helical" evidence="1">
    <location>
        <begin position="127"/>
        <end position="145"/>
    </location>
</feature>
<dbReference type="AlphaFoldDB" id="A0A427XWK4"/>
<feature type="transmembrane region" description="Helical" evidence="1">
    <location>
        <begin position="301"/>
        <end position="321"/>
    </location>
</feature>
<feature type="transmembrane region" description="Helical" evidence="1">
    <location>
        <begin position="207"/>
        <end position="225"/>
    </location>
</feature>
<evidence type="ECO:0000256" key="1">
    <source>
        <dbReference type="SAM" id="Phobius"/>
    </source>
</evidence>
<sequence length="466" mass="51497">MTTTTTSAERQQAARETFPLKHTLTTISGGCTFTTVFYSACNMYYHAPMSEPKTPEDPDTPIASDPPRTDIRLLVLPFYCALLVVIHLQRWVYGRPQSCGLYTGFIAEAGFAIAMVLVYAAGMSKKWASVTFILMYGVVYFELLIRFRIHYKKFCRELDAQEATADLELGTAAAEQPATTPTTQQSAPATTLPISAKTIITQAKRQTVATLLVTAIATALLILAARPDEDTLTPLDATMAIYVLSWATYLAALCNWSRLFVSNTAVGVLTFVAPCTALLPPAIHLLNVYHLTPTFGSVEGLLVLAVPVAAIVAVHLWYIRVAHEQRLHAEPMEWEPKRSHGWWLPAIPHFFTTSLLFLAAAPRGHPFHTLLSIPTLLAASLFLCLTLAGHFKAWMFQHSDRPPLRHLAIVCTTFLAIVLGVFLSAWLLVPAAFMGFVSIIRTYNRIIKEEAPEQQEEMLTAILPKA</sequence>
<feature type="transmembrane region" description="Helical" evidence="1">
    <location>
        <begin position="268"/>
        <end position="289"/>
    </location>
</feature>
<proteinExistence type="predicted"/>
<feature type="transmembrane region" description="Helical" evidence="1">
    <location>
        <begin position="71"/>
        <end position="88"/>
    </location>
</feature>
<dbReference type="GeneID" id="39591460"/>
<protein>
    <submittedName>
        <fullName evidence="2">Uncharacterized protein</fullName>
    </submittedName>
</protein>
<dbReference type="Proteomes" id="UP000279236">
    <property type="component" value="Unassembled WGS sequence"/>
</dbReference>
<feature type="transmembrane region" description="Helical" evidence="1">
    <location>
        <begin position="100"/>
        <end position="121"/>
    </location>
</feature>
<feature type="transmembrane region" description="Helical" evidence="1">
    <location>
        <begin position="342"/>
        <end position="361"/>
    </location>
</feature>
<accession>A0A427XWK4</accession>
<comment type="caution">
    <text evidence="2">The sequence shown here is derived from an EMBL/GenBank/DDBJ whole genome shotgun (WGS) entry which is preliminary data.</text>
</comment>
<organism evidence="2 3">
    <name type="scientific">Apiotrichum porosum</name>
    <dbReference type="NCBI Taxonomy" id="105984"/>
    <lineage>
        <taxon>Eukaryota</taxon>
        <taxon>Fungi</taxon>
        <taxon>Dikarya</taxon>
        <taxon>Basidiomycota</taxon>
        <taxon>Agaricomycotina</taxon>
        <taxon>Tremellomycetes</taxon>
        <taxon>Trichosporonales</taxon>
        <taxon>Trichosporonaceae</taxon>
        <taxon>Apiotrichum</taxon>
    </lineage>
</organism>
<feature type="transmembrane region" description="Helical" evidence="1">
    <location>
        <begin position="237"/>
        <end position="256"/>
    </location>
</feature>
<keyword evidence="3" id="KW-1185">Reference proteome</keyword>
<dbReference type="RefSeq" id="XP_028477201.1">
    <property type="nucleotide sequence ID" value="XM_028622309.1"/>
</dbReference>
<name>A0A427XWK4_9TREE</name>